<accession>A0A6S6Y9B0</accession>
<proteinExistence type="predicted"/>
<reference evidence="1 2" key="1">
    <citation type="submission" date="2020-03" db="EMBL/GenBank/DDBJ databases">
        <authorList>
            <consortium name="Genoscope - CEA"/>
            <person name="William W."/>
        </authorList>
    </citation>
    <scope>NUCLEOTIDE SEQUENCE [LARGE SCALE GENOMIC DNA]</scope>
    <source>
        <strain evidence="2">DSM 16959</strain>
    </source>
</reference>
<gene>
    <name evidence="1" type="primary">nrsf</name>
    <name evidence="1" type="ORF">DENOEST_1975</name>
</gene>
<name>A0A6S6Y9B0_9PROT</name>
<dbReference type="Pfam" id="PF06532">
    <property type="entry name" value="NrsF"/>
    <property type="match status" value="1"/>
</dbReference>
<protein>
    <submittedName>
        <fullName evidence="1">Putative anti-sigma-F factor NrsF</fullName>
    </submittedName>
</protein>
<keyword evidence="2" id="KW-1185">Reference proteome</keyword>
<dbReference type="KEGG" id="doe:DENOEST_1975"/>
<evidence type="ECO:0000313" key="2">
    <source>
        <dbReference type="Proteomes" id="UP000515733"/>
    </source>
</evidence>
<evidence type="ECO:0000313" key="1">
    <source>
        <dbReference type="EMBL" id="CAB1369140.1"/>
    </source>
</evidence>
<sequence>MRTDDLVTMLATGVGAVEPYEAKRRFSTAIFWGLPASILLMLVTLGLRPDLLPALALPKFWMKVGFSGFLAIAGFLAMVRLSRPGARLGLVPVGISLPVIAIWVLITFILINADPGERLSLLLGQTWMVCPTLITMLSVPVFVTTFWAVQGLAPTQLRLAGAAAGLFSGAVGALVYCLHCPEMEAPFIGTWYLLGILVPVGVGASVGRRLLRW</sequence>
<dbReference type="AlphaFoldDB" id="A0A6S6Y9B0"/>
<dbReference type="EMBL" id="LR778301">
    <property type="protein sequence ID" value="CAB1369140.1"/>
    <property type="molecule type" value="Genomic_DNA"/>
</dbReference>
<dbReference type="InterPro" id="IPR009495">
    <property type="entry name" value="NrsF"/>
</dbReference>
<dbReference type="OrthoDB" id="6059252at2"/>
<dbReference type="RefSeq" id="WP_145769135.1">
    <property type="nucleotide sequence ID" value="NZ_LR778301.1"/>
</dbReference>
<organism evidence="1 2">
    <name type="scientific">Denitratisoma oestradiolicum</name>
    <dbReference type="NCBI Taxonomy" id="311182"/>
    <lineage>
        <taxon>Bacteria</taxon>
        <taxon>Pseudomonadati</taxon>
        <taxon>Pseudomonadota</taxon>
        <taxon>Betaproteobacteria</taxon>
        <taxon>Nitrosomonadales</taxon>
        <taxon>Sterolibacteriaceae</taxon>
        <taxon>Denitratisoma</taxon>
    </lineage>
</organism>
<dbReference type="Proteomes" id="UP000515733">
    <property type="component" value="Chromosome"/>
</dbReference>